<dbReference type="Proteomes" id="UP000321749">
    <property type="component" value="Unassembled WGS sequence"/>
</dbReference>
<name>A0AA87RED6_9MICO</name>
<accession>A0AA87RED6</accession>
<proteinExistence type="predicted"/>
<protein>
    <submittedName>
        <fullName evidence="2">Uncharacterized protein</fullName>
    </submittedName>
</protein>
<evidence type="ECO:0000256" key="1">
    <source>
        <dbReference type="SAM" id="MobiDB-lite"/>
    </source>
</evidence>
<dbReference type="RefSeq" id="WP_146796232.1">
    <property type="nucleotide sequence ID" value="NZ_BJUU01000021.1"/>
</dbReference>
<evidence type="ECO:0000313" key="3">
    <source>
        <dbReference type="Proteomes" id="UP000321749"/>
    </source>
</evidence>
<dbReference type="EMBL" id="BJUU01000021">
    <property type="protein sequence ID" value="GEK81171.1"/>
    <property type="molecule type" value="Genomic_DNA"/>
</dbReference>
<feature type="compositionally biased region" description="Basic residues" evidence="1">
    <location>
        <begin position="54"/>
        <end position="67"/>
    </location>
</feature>
<gene>
    <name evidence="2" type="ORF">ABA31_25220</name>
</gene>
<organism evidence="2 3">
    <name type="scientific">Agrococcus baldri</name>
    <dbReference type="NCBI Taxonomy" id="153730"/>
    <lineage>
        <taxon>Bacteria</taxon>
        <taxon>Bacillati</taxon>
        <taxon>Actinomycetota</taxon>
        <taxon>Actinomycetes</taxon>
        <taxon>Micrococcales</taxon>
        <taxon>Microbacteriaceae</taxon>
        <taxon>Agrococcus</taxon>
    </lineage>
</organism>
<reference evidence="2 3" key="1">
    <citation type="submission" date="2019-07" db="EMBL/GenBank/DDBJ databases">
        <title>Whole genome shotgun sequence of Agrococcus baldri NBRC 103055.</title>
        <authorList>
            <person name="Hosoyama A."/>
            <person name="Uohara A."/>
            <person name="Ohji S."/>
            <person name="Ichikawa N."/>
        </authorList>
    </citation>
    <scope>NUCLEOTIDE SEQUENCE [LARGE SCALE GENOMIC DNA]</scope>
    <source>
        <strain evidence="2 3">NBRC 103055</strain>
    </source>
</reference>
<keyword evidence="3" id="KW-1185">Reference proteome</keyword>
<evidence type="ECO:0000313" key="2">
    <source>
        <dbReference type="EMBL" id="GEK81171.1"/>
    </source>
</evidence>
<sequence>MSRAQGSPRPSRLRRLARLLRDLDARLEWHVFKVDFTEWAELGGLAERAGERRPGRHASRGRAPRAP</sequence>
<feature type="region of interest" description="Disordered" evidence="1">
    <location>
        <begin position="47"/>
        <end position="67"/>
    </location>
</feature>
<dbReference type="AlphaFoldDB" id="A0AA87RED6"/>
<comment type="caution">
    <text evidence="2">The sequence shown here is derived from an EMBL/GenBank/DDBJ whole genome shotgun (WGS) entry which is preliminary data.</text>
</comment>